<sequence length="58" mass="6586">MLAHEVNPFSRALRTHALKVVAIHSHMPFNQLRILLLHCYSLRRLVGMPAGPRNGGMR</sequence>
<name>A0ABS8AQS9_9BACT</name>
<dbReference type="Proteomes" id="UP001165296">
    <property type="component" value="Unassembled WGS sequence"/>
</dbReference>
<protein>
    <submittedName>
        <fullName evidence="1">DUF1259 domain-containing protein</fullName>
    </submittedName>
</protein>
<dbReference type="RefSeq" id="WP_226174768.1">
    <property type="nucleotide sequence ID" value="NZ_JAJADR010000002.1"/>
</dbReference>
<comment type="caution">
    <text evidence="1">The sequence shown here is derived from an EMBL/GenBank/DDBJ whole genome shotgun (WGS) entry which is preliminary data.</text>
</comment>
<organism evidence="1 2">
    <name type="scientific">Hymenobacter lucidus</name>
    <dbReference type="NCBI Taxonomy" id="2880930"/>
    <lineage>
        <taxon>Bacteria</taxon>
        <taxon>Pseudomonadati</taxon>
        <taxon>Bacteroidota</taxon>
        <taxon>Cytophagia</taxon>
        <taxon>Cytophagales</taxon>
        <taxon>Hymenobacteraceae</taxon>
        <taxon>Hymenobacter</taxon>
    </lineage>
</organism>
<dbReference type="InterPro" id="IPR011094">
    <property type="entry name" value="Uncharacterised_LppY/LpqO"/>
</dbReference>
<dbReference type="Pfam" id="PF07485">
    <property type="entry name" value="DUF1529"/>
    <property type="match status" value="1"/>
</dbReference>
<gene>
    <name evidence="1" type="ORF">LGH74_08910</name>
</gene>
<reference evidence="1" key="1">
    <citation type="submission" date="2021-10" db="EMBL/GenBank/DDBJ databases">
        <authorList>
            <person name="Dean J.D."/>
            <person name="Kim M.K."/>
            <person name="Newey C.N."/>
            <person name="Stoker T.S."/>
            <person name="Thompson D.W."/>
            <person name="Grose J.H."/>
        </authorList>
    </citation>
    <scope>NUCLEOTIDE SEQUENCE</scope>
    <source>
        <strain evidence="1">BT178</strain>
    </source>
</reference>
<keyword evidence="2" id="KW-1185">Reference proteome</keyword>
<accession>A0ABS8AQS9</accession>
<dbReference type="EMBL" id="JAJADR010000002">
    <property type="protein sequence ID" value="MCB2408094.1"/>
    <property type="molecule type" value="Genomic_DNA"/>
</dbReference>
<evidence type="ECO:0000313" key="2">
    <source>
        <dbReference type="Proteomes" id="UP001165296"/>
    </source>
</evidence>
<proteinExistence type="predicted"/>
<evidence type="ECO:0000313" key="1">
    <source>
        <dbReference type="EMBL" id="MCB2408094.1"/>
    </source>
</evidence>